<reference evidence="1 2" key="1">
    <citation type="submission" date="2022-01" db="EMBL/GenBank/DDBJ databases">
        <authorList>
            <person name="Xiong W."/>
            <person name="Schranz E."/>
        </authorList>
    </citation>
    <scope>NUCLEOTIDE SEQUENCE [LARGE SCALE GENOMIC DNA]</scope>
</reference>
<dbReference type="Proteomes" id="UP001157418">
    <property type="component" value="Unassembled WGS sequence"/>
</dbReference>
<evidence type="ECO:0000313" key="2">
    <source>
        <dbReference type="Proteomes" id="UP001157418"/>
    </source>
</evidence>
<protein>
    <recommendedName>
        <fullName evidence="3">FBD domain-containing protein</fullName>
    </recommendedName>
</protein>
<sequence length="131" mass="14654">MSLELGGLIPMSFEASELPLLETIHIDCCFSFPRAFDRSVHQPDEKQQKLNLINILRCLRTAKSVHLTPSTVKLLSISHGMLVQEHCSFGNLKVLNLIPPPNKPMAELHSSVTAYLLKDSPQAVVKAEPRW</sequence>
<name>A0AAU9NJQ2_9ASTR</name>
<evidence type="ECO:0008006" key="3">
    <source>
        <dbReference type="Google" id="ProtNLM"/>
    </source>
</evidence>
<organism evidence="1 2">
    <name type="scientific">Lactuca virosa</name>
    <dbReference type="NCBI Taxonomy" id="75947"/>
    <lineage>
        <taxon>Eukaryota</taxon>
        <taxon>Viridiplantae</taxon>
        <taxon>Streptophyta</taxon>
        <taxon>Embryophyta</taxon>
        <taxon>Tracheophyta</taxon>
        <taxon>Spermatophyta</taxon>
        <taxon>Magnoliopsida</taxon>
        <taxon>eudicotyledons</taxon>
        <taxon>Gunneridae</taxon>
        <taxon>Pentapetalae</taxon>
        <taxon>asterids</taxon>
        <taxon>campanulids</taxon>
        <taxon>Asterales</taxon>
        <taxon>Asteraceae</taxon>
        <taxon>Cichorioideae</taxon>
        <taxon>Cichorieae</taxon>
        <taxon>Lactucinae</taxon>
        <taxon>Lactuca</taxon>
    </lineage>
</organism>
<gene>
    <name evidence="1" type="ORF">LVIROSA_LOCUS24353</name>
</gene>
<accession>A0AAU9NJQ2</accession>
<proteinExistence type="predicted"/>
<evidence type="ECO:0000313" key="1">
    <source>
        <dbReference type="EMBL" id="CAH1438072.1"/>
    </source>
</evidence>
<keyword evidence="2" id="KW-1185">Reference proteome</keyword>
<dbReference type="AlphaFoldDB" id="A0AAU9NJQ2"/>
<dbReference type="EMBL" id="CAKMRJ010004445">
    <property type="protein sequence ID" value="CAH1438072.1"/>
    <property type="molecule type" value="Genomic_DNA"/>
</dbReference>
<comment type="caution">
    <text evidence="1">The sequence shown here is derived from an EMBL/GenBank/DDBJ whole genome shotgun (WGS) entry which is preliminary data.</text>
</comment>